<evidence type="ECO:0000313" key="2">
    <source>
        <dbReference type="EMBL" id="MBE7323513.1"/>
    </source>
</evidence>
<evidence type="ECO:0000259" key="1">
    <source>
        <dbReference type="Pfam" id="PF14606"/>
    </source>
</evidence>
<dbReference type="RefSeq" id="WP_193636845.1">
    <property type="nucleotide sequence ID" value="NZ_JADCSA010000002.1"/>
</dbReference>
<dbReference type="SUPFAM" id="SSF52266">
    <property type="entry name" value="SGNH hydrolase"/>
    <property type="match status" value="1"/>
</dbReference>
<dbReference type="EMBL" id="JADCSA010000002">
    <property type="protein sequence ID" value="MBE7323513.1"/>
    <property type="molecule type" value="Genomic_DNA"/>
</dbReference>
<dbReference type="Gene3D" id="3.40.50.1110">
    <property type="entry name" value="SGNH hydrolase"/>
    <property type="match status" value="1"/>
</dbReference>
<proteinExistence type="predicted"/>
<name>A0ABR9RPP4_9ACTN</name>
<reference evidence="2 3" key="1">
    <citation type="submission" date="2020-10" db="EMBL/GenBank/DDBJ databases">
        <title>Nocardioides sp. isolated from sludge.</title>
        <authorList>
            <person name="Zhang X."/>
        </authorList>
    </citation>
    <scope>NUCLEOTIDE SEQUENCE [LARGE SCALE GENOMIC DNA]</scope>
    <source>
        <strain evidence="2 3">Y6</strain>
    </source>
</reference>
<dbReference type="InterPro" id="IPR036514">
    <property type="entry name" value="SGNH_hydro_sf"/>
</dbReference>
<evidence type="ECO:0000313" key="3">
    <source>
        <dbReference type="Proteomes" id="UP000756387"/>
    </source>
</evidence>
<gene>
    <name evidence="2" type="ORF">IEQ44_02445</name>
</gene>
<organism evidence="2 3">
    <name type="scientific">Nocardioides malaquae</name>
    <dbReference type="NCBI Taxonomy" id="2773426"/>
    <lineage>
        <taxon>Bacteria</taxon>
        <taxon>Bacillati</taxon>
        <taxon>Actinomycetota</taxon>
        <taxon>Actinomycetes</taxon>
        <taxon>Propionibacteriales</taxon>
        <taxon>Nocardioidaceae</taxon>
        <taxon>Nocardioides</taxon>
    </lineage>
</organism>
<accession>A0ABR9RPP4</accession>
<feature type="domain" description="SGNH hydrolase-type esterase" evidence="1">
    <location>
        <begin position="175"/>
        <end position="274"/>
    </location>
</feature>
<protein>
    <submittedName>
        <fullName evidence="2">Lipase</fullName>
    </submittedName>
</protein>
<sequence length="390" mass="41700">MTADLLTTPVTPALLRGCLETERTPDGLLPHRLPEWARAQTQDPQLHMVESQPSGVRLALRTAATHVELTAVATTRVYTGVPARPGGLYDLVVAGRLVGQGSVGGGRTMTIDMMTGSSETTFGPAGTVVFTGLPPGEKDIEIWLPHDQMTELVELRTDAPVAPAPPSPRRTWLHHGSSISHGSIAASPSRTWPALAAAHGDVELVNLGFGGSALLDPFTARTMRDTPADLVSVKVGINLVNLDLMRLRAFVPAVHGFLDTIREGHPDAPLLVVSPILCPIHEETPGPGAPDAEALAEGRLVFRAMGDPDEVPAGKLTLQVIRRDLAAIVEQRQHSDPHLHHLDGLHLYGRDDFDVRPLPDALHPVAETHEEMARRFAATAFSDGGPFAPS</sequence>
<dbReference type="InterPro" id="IPR013830">
    <property type="entry name" value="SGNH_hydro"/>
</dbReference>
<comment type="caution">
    <text evidence="2">The sequence shown here is derived from an EMBL/GenBank/DDBJ whole genome shotgun (WGS) entry which is preliminary data.</text>
</comment>
<dbReference type="Proteomes" id="UP000756387">
    <property type="component" value="Unassembled WGS sequence"/>
</dbReference>
<dbReference type="Gene3D" id="2.60.120.260">
    <property type="entry name" value="Galactose-binding domain-like"/>
    <property type="match status" value="1"/>
</dbReference>
<dbReference type="Pfam" id="PF14606">
    <property type="entry name" value="Lipase_GDSL_3"/>
    <property type="match status" value="1"/>
</dbReference>
<keyword evidence="3" id="KW-1185">Reference proteome</keyword>